<keyword evidence="7" id="KW-1185">Reference proteome</keyword>
<evidence type="ECO:0000313" key="6">
    <source>
        <dbReference type="EMBL" id="OAT78136.1"/>
    </source>
</evidence>
<dbReference type="CDD" id="cd06124">
    <property type="entry name" value="cupin_NimR-like_N"/>
    <property type="match status" value="1"/>
</dbReference>
<dbReference type="Pfam" id="PF12833">
    <property type="entry name" value="HTH_18"/>
    <property type="match status" value="1"/>
</dbReference>
<dbReference type="InterPro" id="IPR018060">
    <property type="entry name" value="HTH_AraC"/>
</dbReference>
<dbReference type="STRING" id="1691903.A9B99_18525"/>
<dbReference type="GO" id="GO:0003700">
    <property type="term" value="F:DNA-binding transcription factor activity"/>
    <property type="evidence" value="ECO:0007669"/>
    <property type="project" value="InterPro"/>
</dbReference>
<dbReference type="SMART" id="SM00342">
    <property type="entry name" value="HTH_ARAC"/>
    <property type="match status" value="1"/>
</dbReference>
<dbReference type="FunFam" id="1.10.10.60:FF:000132">
    <property type="entry name" value="AraC family transcriptional regulator"/>
    <property type="match status" value="1"/>
</dbReference>
<evidence type="ECO:0000256" key="1">
    <source>
        <dbReference type="ARBA" id="ARBA00022491"/>
    </source>
</evidence>
<dbReference type="PROSITE" id="PS01124">
    <property type="entry name" value="HTH_ARAC_FAMILY_2"/>
    <property type="match status" value="1"/>
</dbReference>
<feature type="domain" description="HTH araC/xylS-type" evidence="5">
    <location>
        <begin position="162"/>
        <end position="259"/>
    </location>
</feature>
<dbReference type="Pfam" id="PF02311">
    <property type="entry name" value="AraC_binding"/>
    <property type="match status" value="1"/>
</dbReference>
<accession>A0A1B7L766</accession>
<reference evidence="7" key="1">
    <citation type="submission" date="2016-05" db="EMBL/GenBank/DDBJ databases">
        <authorList>
            <person name="Behera P."/>
            <person name="Vaishampayan P."/>
            <person name="Singh N."/>
            <person name="Raina V."/>
            <person name="Suar M."/>
            <person name="Pattnaik A."/>
            <person name="Rastogi G."/>
        </authorList>
    </citation>
    <scope>NUCLEOTIDE SEQUENCE [LARGE SCALE GENOMIC DNA]</scope>
    <source>
        <strain evidence="7">MP23</strain>
    </source>
</reference>
<dbReference type="AlphaFoldDB" id="A0A1B7L766"/>
<proteinExistence type="predicted"/>
<keyword evidence="4" id="KW-0804">Transcription</keyword>
<dbReference type="InterPro" id="IPR003313">
    <property type="entry name" value="AraC-bd"/>
</dbReference>
<dbReference type="SUPFAM" id="SSF46689">
    <property type="entry name" value="Homeodomain-like"/>
    <property type="match status" value="1"/>
</dbReference>
<dbReference type="Gene3D" id="1.10.10.60">
    <property type="entry name" value="Homeodomain-like"/>
    <property type="match status" value="1"/>
</dbReference>
<dbReference type="InterPro" id="IPR011051">
    <property type="entry name" value="RmlC_Cupin_sf"/>
</dbReference>
<gene>
    <name evidence="6" type="ORF">A9B99_18525</name>
</gene>
<name>A0A1B7L766_9ENTR</name>
<evidence type="ECO:0000256" key="3">
    <source>
        <dbReference type="ARBA" id="ARBA00023125"/>
    </source>
</evidence>
<dbReference type="Proteomes" id="UP000078225">
    <property type="component" value="Unassembled WGS sequence"/>
</dbReference>
<dbReference type="EMBL" id="LYRP01000002">
    <property type="protein sequence ID" value="OAT78136.1"/>
    <property type="molecule type" value="Genomic_DNA"/>
</dbReference>
<dbReference type="OrthoDB" id="5949386at2"/>
<dbReference type="SUPFAM" id="SSF51182">
    <property type="entry name" value="RmlC-like cupins"/>
    <property type="match status" value="1"/>
</dbReference>
<keyword evidence="1" id="KW-0678">Repressor</keyword>
<dbReference type="PANTHER" id="PTHR11019">
    <property type="entry name" value="HTH-TYPE TRANSCRIPTIONAL REGULATOR NIMR"/>
    <property type="match status" value="1"/>
</dbReference>
<keyword evidence="2" id="KW-0805">Transcription regulation</keyword>
<evidence type="ECO:0000256" key="4">
    <source>
        <dbReference type="ARBA" id="ARBA00023163"/>
    </source>
</evidence>
<keyword evidence="3" id="KW-0238">DNA-binding</keyword>
<dbReference type="RefSeq" id="WP_064595771.1">
    <property type="nucleotide sequence ID" value="NZ_CP134782.1"/>
</dbReference>
<dbReference type="InterPro" id="IPR014710">
    <property type="entry name" value="RmlC-like_jellyroll"/>
</dbReference>
<dbReference type="Gene3D" id="2.60.120.10">
    <property type="entry name" value="Jelly Rolls"/>
    <property type="match status" value="1"/>
</dbReference>
<evidence type="ECO:0000259" key="5">
    <source>
        <dbReference type="PROSITE" id="PS01124"/>
    </source>
</evidence>
<comment type="caution">
    <text evidence="6">The sequence shown here is derived from an EMBL/GenBank/DDBJ whole genome shotgun (WGS) entry which is preliminary data.</text>
</comment>
<evidence type="ECO:0000256" key="2">
    <source>
        <dbReference type="ARBA" id="ARBA00023015"/>
    </source>
</evidence>
<evidence type="ECO:0000313" key="7">
    <source>
        <dbReference type="Proteomes" id="UP000078225"/>
    </source>
</evidence>
<dbReference type="InterPro" id="IPR009057">
    <property type="entry name" value="Homeodomain-like_sf"/>
</dbReference>
<dbReference type="PANTHER" id="PTHR11019:SF199">
    <property type="entry name" value="HTH-TYPE TRANSCRIPTIONAL REGULATOR NIMR"/>
    <property type="match status" value="1"/>
</dbReference>
<dbReference type="GO" id="GO:0043565">
    <property type="term" value="F:sequence-specific DNA binding"/>
    <property type="evidence" value="ECO:0007669"/>
    <property type="project" value="InterPro"/>
</dbReference>
<organism evidence="6 7">
    <name type="scientific">Mangrovibacter phragmitis</name>
    <dbReference type="NCBI Taxonomy" id="1691903"/>
    <lineage>
        <taxon>Bacteria</taxon>
        <taxon>Pseudomonadati</taxon>
        <taxon>Pseudomonadota</taxon>
        <taxon>Gammaproteobacteria</taxon>
        <taxon>Enterobacterales</taxon>
        <taxon>Enterobacteriaceae</taxon>
        <taxon>Mangrovibacter</taxon>
    </lineage>
</organism>
<protein>
    <submittedName>
        <fullName evidence="6">AraC family transcriptional regulator</fullName>
    </submittedName>
</protein>
<sequence length="268" mass="30344">MARDLALSGFIPDENHDPAVAFFIETEDDKDQFFPLHKHRKGQLILVLHGGVSCEVEQGMWIVPPGYAVWIPGNTMHSNRAMARARLCFLFLEMGEIPMPEQCCTLQVSPLVRALVLSLAEKGLSRYARERTARLVAVLRDELPELPVAPLRLPSSGHPKICQMARFMADNPGSRRTLSEWAKHLAMSERNLSRFILRETGMTWRHWRQQLIVIMAVRYLIAGQSVQVVSRTLGYESTTAFINIFRQVLGTTPGRYLDQQMGDTDKSA</sequence>